<dbReference type="Gene3D" id="3.30.70.100">
    <property type="match status" value="1"/>
</dbReference>
<feature type="transmembrane region" description="Helical" evidence="4">
    <location>
        <begin position="29"/>
        <end position="47"/>
    </location>
</feature>
<name>A0ABT6F3T0_9SYNE</name>
<evidence type="ECO:0000259" key="5">
    <source>
        <dbReference type="Pfam" id="PF00924"/>
    </source>
</evidence>
<keyword evidence="4" id="KW-0812">Transmembrane</keyword>
<dbReference type="PANTHER" id="PTHR30347">
    <property type="entry name" value="POTASSIUM CHANNEL RELATED"/>
    <property type="match status" value="1"/>
</dbReference>
<dbReference type="InterPro" id="IPR052702">
    <property type="entry name" value="MscS-like_channel"/>
</dbReference>
<organism evidence="7 8">
    <name type="scientific">Candidatus Synechococcus calcipolaris G9</name>
    <dbReference type="NCBI Taxonomy" id="1497997"/>
    <lineage>
        <taxon>Bacteria</taxon>
        <taxon>Bacillati</taxon>
        <taxon>Cyanobacteriota</taxon>
        <taxon>Cyanophyceae</taxon>
        <taxon>Synechococcales</taxon>
        <taxon>Synechococcaceae</taxon>
        <taxon>Synechococcus</taxon>
    </lineage>
</organism>
<dbReference type="Proteomes" id="UP001154265">
    <property type="component" value="Unassembled WGS sequence"/>
</dbReference>
<dbReference type="InterPro" id="IPR006685">
    <property type="entry name" value="MscS_channel_2nd"/>
</dbReference>
<comment type="subcellular location">
    <subcellularLocation>
        <location evidence="1">Cell membrane</location>
        <topology evidence="1">Multi-pass membrane protein</topology>
    </subcellularLocation>
</comment>
<evidence type="ECO:0000313" key="8">
    <source>
        <dbReference type="Proteomes" id="UP001154265"/>
    </source>
</evidence>
<dbReference type="InterPro" id="IPR049278">
    <property type="entry name" value="MS_channel_C"/>
</dbReference>
<keyword evidence="4" id="KW-0472">Membrane</keyword>
<evidence type="ECO:0000256" key="3">
    <source>
        <dbReference type="ARBA" id="ARBA00022475"/>
    </source>
</evidence>
<feature type="transmembrane region" description="Helical" evidence="4">
    <location>
        <begin position="222"/>
        <end position="241"/>
    </location>
</feature>
<keyword evidence="3" id="KW-1003">Cell membrane</keyword>
<feature type="transmembrane region" description="Helical" evidence="4">
    <location>
        <begin position="174"/>
        <end position="201"/>
    </location>
</feature>
<feature type="transmembrane region" description="Helical" evidence="4">
    <location>
        <begin position="144"/>
        <end position="168"/>
    </location>
</feature>
<feature type="domain" description="Mechanosensitive ion channel MscS C-terminal" evidence="6">
    <location>
        <begin position="343"/>
        <end position="421"/>
    </location>
</feature>
<feature type="transmembrane region" description="Helical" evidence="4">
    <location>
        <begin position="68"/>
        <end position="89"/>
    </location>
</feature>
<evidence type="ECO:0000313" key="7">
    <source>
        <dbReference type="EMBL" id="MDG2992459.1"/>
    </source>
</evidence>
<protein>
    <submittedName>
        <fullName evidence="7">Mechanosensitive ion channel</fullName>
    </submittedName>
</protein>
<gene>
    <name evidence="7" type="ORF">L3556_16190</name>
</gene>
<dbReference type="InterPro" id="IPR011066">
    <property type="entry name" value="MscS_channel_C_sf"/>
</dbReference>
<dbReference type="InterPro" id="IPR010920">
    <property type="entry name" value="LSM_dom_sf"/>
</dbReference>
<sequence length="446" mass="50978">MTDPGTSYLFEQITKLSIYLNRWVVQRQFLFVLLAFLCAWFIKTLFWKYARQREEQVRAFSKRAWFQFAIHISQDTINPLIIFLSLNWIRRLFLWQQWNNGLVIFALRTSGVYLLYALIITLAKELTSAKIVSFYQNRLFLPLLLTYFIASFLSLITDLSLLVNVSLFKLFDSAITIGSLLLITFGLYIWFTLVSLLEYIISHTILRYFYEEIGPRQATAILIRYFLITLGIVIIIGSIGLNSTVFAAMTGGLSLGVGFGLREVISNFISGIVLLFEGNLRPGDVITVEGELSQVKVLGVRAAVVEVTKDNSEKIIPNQIFFTESITTHTRSNPLIYRSLLISAHYSCDPSHVINVLLDTADKHPEILADPCPIAFFDCFGESSLDFELKFWLNNPLIGKRVTSELACMVWKAFERENIPIPYPQRDVHIYPTSSTEINTKELDPT</sequence>
<comment type="similarity">
    <text evidence="2">Belongs to the MscS (TC 1.A.23) family.</text>
</comment>
<reference evidence="7" key="1">
    <citation type="journal article" date="2022" name="Genome Biol. Evol.">
        <title>A New Gene Family Diagnostic for Intracellular Biomineralization of Amorphous Ca Carbonates by Cyanobacteria.</title>
        <authorList>
            <person name="Benzerara K."/>
            <person name="Duprat E."/>
            <person name="Bitard-Feildel T."/>
            <person name="Caumes G."/>
            <person name="Cassier-Chauvat C."/>
            <person name="Chauvat F."/>
            <person name="Dezi M."/>
            <person name="Diop S.I."/>
            <person name="Gaschignard G."/>
            <person name="Gorgen S."/>
            <person name="Gugger M."/>
            <person name="Lopez-Garcia P."/>
            <person name="Millet M."/>
            <person name="Skouri-Panet F."/>
            <person name="Moreira D."/>
            <person name="Callebaut I."/>
        </authorList>
    </citation>
    <scope>NUCLEOTIDE SEQUENCE</scope>
    <source>
        <strain evidence="7">G9</strain>
    </source>
</reference>
<dbReference type="SUPFAM" id="SSF82689">
    <property type="entry name" value="Mechanosensitive channel protein MscS (YggB), C-terminal domain"/>
    <property type="match status" value="1"/>
</dbReference>
<keyword evidence="8" id="KW-1185">Reference proteome</keyword>
<dbReference type="InterPro" id="IPR011014">
    <property type="entry name" value="MscS_channel_TM-2"/>
</dbReference>
<reference evidence="7" key="2">
    <citation type="submission" date="2022-01" db="EMBL/GenBank/DDBJ databases">
        <authorList>
            <person name="Zivanovic Y."/>
            <person name="Moreira D."/>
            <person name="Lopez-Garcia P."/>
        </authorList>
    </citation>
    <scope>NUCLEOTIDE SEQUENCE</scope>
    <source>
        <strain evidence="7">G9</strain>
    </source>
</reference>
<evidence type="ECO:0000256" key="4">
    <source>
        <dbReference type="SAM" id="Phobius"/>
    </source>
</evidence>
<evidence type="ECO:0000259" key="6">
    <source>
        <dbReference type="Pfam" id="PF21082"/>
    </source>
</evidence>
<dbReference type="RefSeq" id="WP_277868370.1">
    <property type="nucleotide sequence ID" value="NZ_JAKKUT010000008.1"/>
</dbReference>
<dbReference type="Pfam" id="PF00924">
    <property type="entry name" value="MS_channel_2nd"/>
    <property type="match status" value="1"/>
</dbReference>
<accession>A0ABT6F3T0</accession>
<dbReference type="EMBL" id="JAKKUT010000008">
    <property type="protein sequence ID" value="MDG2992459.1"/>
    <property type="molecule type" value="Genomic_DNA"/>
</dbReference>
<keyword evidence="4" id="KW-1133">Transmembrane helix</keyword>
<feature type="domain" description="Mechanosensitive ion channel MscS" evidence="5">
    <location>
        <begin position="264"/>
        <end position="327"/>
    </location>
</feature>
<feature type="transmembrane region" description="Helical" evidence="4">
    <location>
        <begin position="101"/>
        <end position="123"/>
    </location>
</feature>
<evidence type="ECO:0000256" key="1">
    <source>
        <dbReference type="ARBA" id="ARBA00004651"/>
    </source>
</evidence>
<dbReference type="SUPFAM" id="SSF50182">
    <property type="entry name" value="Sm-like ribonucleoproteins"/>
    <property type="match status" value="1"/>
</dbReference>
<dbReference type="Pfam" id="PF21082">
    <property type="entry name" value="MS_channel_3rd"/>
    <property type="match status" value="1"/>
</dbReference>
<dbReference type="SUPFAM" id="SSF82861">
    <property type="entry name" value="Mechanosensitive channel protein MscS (YggB), transmembrane region"/>
    <property type="match status" value="1"/>
</dbReference>
<proteinExistence type="inferred from homology"/>
<comment type="caution">
    <text evidence="7">The sequence shown here is derived from an EMBL/GenBank/DDBJ whole genome shotgun (WGS) entry which is preliminary data.</text>
</comment>
<dbReference type="Gene3D" id="1.10.287.1260">
    <property type="match status" value="1"/>
</dbReference>
<evidence type="ECO:0000256" key="2">
    <source>
        <dbReference type="ARBA" id="ARBA00008017"/>
    </source>
</evidence>
<dbReference type="PANTHER" id="PTHR30347:SF1">
    <property type="entry name" value="MECHANOSENSITIVE CHANNEL MSCK"/>
    <property type="match status" value="1"/>
</dbReference>